<dbReference type="InterPro" id="IPR013783">
    <property type="entry name" value="Ig-like_fold"/>
</dbReference>
<feature type="compositionally biased region" description="Basic and acidic residues" evidence="4">
    <location>
        <begin position="149"/>
        <end position="164"/>
    </location>
</feature>
<comment type="similarity">
    <text evidence="1">Belongs to the filamin family.</text>
</comment>
<name>A0AAW0SM67_SCYPA</name>
<evidence type="ECO:0000256" key="2">
    <source>
        <dbReference type="ARBA" id="ARBA00022737"/>
    </source>
</evidence>
<evidence type="ECO:0000313" key="5">
    <source>
        <dbReference type="EMBL" id="KAK8376505.1"/>
    </source>
</evidence>
<evidence type="ECO:0000256" key="4">
    <source>
        <dbReference type="SAM" id="MobiDB-lite"/>
    </source>
</evidence>
<reference evidence="5 6" key="1">
    <citation type="submission" date="2023-03" db="EMBL/GenBank/DDBJ databases">
        <title>High-quality genome of Scylla paramamosain provides insights in environmental adaptation.</title>
        <authorList>
            <person name="Zhang L."/>
        </authorList>
    </citation>
    <scope>NUCLEOTIDE SEQUENCE [LARGE SCALE GENOMIC DNA]</scope>
    <source>
        <strain evidence="5">LZ_2023a</strain>
        <tissue evidence="5">Muscle</tissue>
    </source>
</reference>
<evidence type="ECO:0000313" key="6">
    <source>
        <dbReference type="Proteomes" id="UP001487740"/>
    </source>
</evidence>
<sequence length="316" mass="34269">MLHAGTNLQVIQTLSGCYTGEFPHLPVPGTGKTYSLQGGRKDLISLKDLRLQACPHVTLAPPHSSNDQDSPVRVVPSPPLPTDPPAHQSKGLLHSPTRSLLRTSSESLVSSAEGEAEVCWRTGGDASGHLTQAEVEAGGEVTDELNSQSEERQREKTKELHNSGESEEENTDREEESTTKQDVGAWCGCRAYGEGLQRGTVHDANAFIIDTSEAESGEIRVSVEGPREGTVSATEVYQAEGHNDGVYQVFFWVTCPATYYISITWAGQHLAGSPFTCEPRTDISCQISVMSEGVVSAMHPAERRHRTASIDKSKRE</sequence>
<dbReference type="Gene3D" id="2.60.40.10">
    <property type="entry name" value="Immunoglobulins"/>
    <property type="match status" value="1"/>
</dbReference>
<accession>A0AAW0SM67</accession>
<comment type="caution">
    <text evidence="5">The sequence shown here is derived from an EMBL/GenBank/DDBJ whole genome shotgun (WGS) entry which is preliminary data.</text>
</comment>
<dbReference type="SMART" id="SM00557">
    <property type="entry name" value="IG_FLMN"/>
    <property type="match status" value="1"/>
</dbReference>
<dbReference type="InterPro" id="IPR014756">
    <property type="entry name" value="Ig_E-set"/>
</dbReference>
<dbReference type="EMBL" id="JARAKH010000048">
    <property type="protein sequence ID" value="KAK8376505.1"/>
    <property type="molecule type" value="Genomic_DNA"/>
</dbReference>
<dbReference type="Proteomes" id="UP001487740">
    <property type="component" value="Unassembled WGS sequence"/>
</dbReference>
<proteinExistence type="inferred from homology"/>
<dbReference type="InterPro" id="IPR001298">
    <property type="entry name" value="Filamin/ABP280_rpt"/>
</dbReference>
<evidence type="ECO:0000256" key="1">
    <source>
        <dbReference type="ARBA" id="ARBA00009238"/>
    </source>
</evidence>
<dbReference type="GO" id="GO:0051015">
    <property type="term" value="F:actin filament binding"/>
    <property type="evidence" value="ECO:0007669"/>
    <property type="project" value="InterPro"/>
</dbReference>
<keyword evidence="6" id="KW-1185">Reference proteome</keyword>
<feature type="region of interest" description="Disordered" evidence="4">
    <location>
        <begin position="57"/>
        <end position="112"/>
    </location>
</feature>
<feature type="repeat" description="Filamin" evidence="3">
    <location>
        <begin position="190"/>
        <end position="279"/>
    </location>
</feature>
<dbReference type="AlphaFoldDB" id="A0AAW0SM67"/>
<feature type="region of interest" description="Disordered" evidence="4">
    <location>
        <begin position="137"/>
        <end position="180"/>
    </location>
</feature>
<feature type="compositionally biased region" description="Low complexity" evidence="4">
    <location>
        <begin position="92"/>
        <end position="111"/>
    </location>
</feature>
<organism evidence="5 6">
    <name type="scientific">Scylla paramamosain</name>
    <name type="common">Mud crab</name>
    <dbReference type="NCBI Taxonomy" id="85552"/>
    <lineage>
        <taxon>Eukaryota</taxon>
        <taxon>Metazoa</taxon>
        <taxon>Ecdysozoa</taxon>
        <taxon>Arthropoda</taxon>
        <taxon>Crustacea</taxon>
        <taxon>Multicrustacea</taxon>
        <taxon>Malacostraca</taxon>
        <taxon>Eumalacostraca</taxon>
        <taxon>Eucarida</taxon>
        <taxon>Decapoda</taxon>
        <taxon>Pleocyemata</taxon>
        <taxon>Brachyura</taxon>
        <taxon>Eubrachyura</taxon>
        <taxon>Portunoidea</taxon>
        <taxon>Portunidae</taxon>
        <taxon>Portuninae</taxon>
        <taxon>Scylla</taxon>
    </lineage>
</organism>
<gene>
    <name evidence="5" type="ORF">O3P69_009859</name>
</gene>
<feature type="compositionally biased region" description="Acidic residues" evidence="4">
    <location>
        <begin position="165"/>
        <end position="175"/>
    </location>
</feature>
<dbReference type="GO" id="GO:0030036">
    <property type="term" value="P:actin cytoskeleton organization"/>
    <property type="evidence" value="ECO:0007669"/>
    <property type="project" value="InterPro"/>
</dbReference>
<dbReference type="InterPro" id="IPR017868">
    <property type="entry name" value="Filamin/ABP280_repeat-like"/>
</dbReference>
<dbReference type="InterPro" id="IPR044801">
    <property type="entry name" value="Filamin"/>
</dbReference>
<dbReference type="PROSITE" id="PS50194">
    <property type="entry name" value="FILAMIN_REPEAT"/>
    <property type="match status" value="1"/>
</dbReference>
<dbReference type="PANTHER" id="PTHR38537">
    <property type="entry name" value="JITTERBUG, ISOFORM N"/>
    <property type="match status" value="1"/>
</dbReference>
<protein>
    <submittedName>
        <fullName evidence="5">Uncharacterized protein</fullName>
    </submittedName>
</protein>
<dbReference type="SUPFAM" id="SSF81296">
    <property type="entry name" value="E set domains"/>
    <property type="match status" value="1"/>
</dbReference>
<keyword evidence="2" id="KW-0677">Repeat</keyword>
<dbReference type="Pfam" id="PF00630">
    <property type="entry name" value="Filamin"/>
    <property type="match status" value="1"/>
</dbReference>
<dbReference type="PANTHER" id="PTHR38537:SF8">
    <property type="entry name" value="FILAMIN-A"/>
    <property type="match status" value="1"/>
</dbReference>
<evidence type="ECO:0000256" key="3">
    <source>
        <dbReference type="PROSITE-ProRule" id="PRU00087"/>
    </source>
</evidence>